<feature type="region of interest" description="Disordered" evidence="6">
    <location>
        <begin position="1"/>
        <end position="50"/>
    </location>
</feature>
<keyword evidence="3 7" id="KW-0812">Transmembrane</keyword>
<sequence length="409" mass="45761">MGSHISHPGRAASSRRPSPPPAAEPPLRTVSNPTPNSDPPMSTSDADMSSYEAACRSDPDLQTFDSSLQLRTNRAISSIAVNLETRSLSLDSLSEVTECFLEMNQEVVKIILQNKRDIWKNKELSDLVDDYFENSLFTMDFCTSLDACLKRAAHIESIINLALRRFEVEHYSFAPEGSLRNYSKTLEELRSFKGASDPFNQDFFRIFSSIYARQSVMLEKLQAKKRKLDKKLGKLKAWRRVSNVIFVVTFASVLICSVVAAAAAAPPVVAAIATAAAVPLGSTGRWLNTLWKKCERELRGQREIISSMQIGTYIVLKDLDNIRVLVDRFQIKIEDLLASADFAMSEDEVAVVTAVKEIREKVGDFIRTIHELSEHANKCTQETRMARTLILRRIINHPTGSNQGIGMFS</sequence>
<dbReference type="PANTHER" id="PTHR31113">
    <property type="entry name" value="UPF0496 PROTEIN 3-RELATED"/>
    <property type="match status" value="1"/>
</dbReference>
<organism evidence="8 9">
    <name type="scientific">Castilleja foliolosa</name>
    <dbReference type="NCBI Taxonomy" id="1961234"/>
    <lineage>
        <taxon>Eukaryota</taxon>
        <taxon>Viridiplantae</taxon>
        <taxon>Streptophyta</taxon>
        <taxon>Embryophyta</taxon>
        <taxon>Tracheophyta</taxon>
        <taxon>Spermatophyta</taxon>
        <taxon>Magnoliopsida</taxon>
        <taxon>eudicotyledons</taxon>
        <taxon>Gunneridae</taxon>
        <taxon>Pentapetalae</taxon>
        <taxon>asterids</taxon>
        <taxon>lamiids</taxon>
        <taxon>Lamiales</taxon>
        <taxon>Orobanchaceae</taxon>
        <taxon>Pedicularideae</taxon>
        <taxon>Castillejinae</taxon>
        <taxon>Castilleja</taxon>
    </lineage>
</organism>
<dbReference type="InterPro" id="IPR007749">
    <property type="entry name" value="DUF677"/>
</dbReference>
<dbReference type="GO" id="GO:0016020">
    <property type="term" value="C:membrane"/>
    <property type="evidence" value="ECO:0007669"/>
    <property type="project" value="UniProtKB-SubCell"/>
</dbReference>
<evidence type="ECO:0000313" key="9">
    <source>
        <dbReference type="Proteomes" id="UP001632038"/>
    </source>
</evidence>
<accession>A0ABD3DD21</accession>
<proteinExistence type="inferred from homology"/>
<evidence type="ECO:0000256" key="1">
    <source>
        <dbReference type="ARBA" id="ARBA00004370"/>
    </source>
</evidence>
<keyword evidence="9" id="KW-1185">Reference proteome</keyword>
<dbReference type="EMBL" id="JAVIJP010000017">
    <property type="protein sequence ID" value="KAL3640243.1"/>
    <property type="molecule type" value="Genomic_DNA"/>
</dbReference>
<comment type="caution">
    <text evidence="8">The sequence shown here is derived from an EMBL/GenBank/DDBJ whole genome shotgun (WGS) entry which is preliminary data.</text>
</comment>
<dbReference type="Pfam" id="PF05055">
    <property type="entry name" value="DUF677"/>
    <property type="match status" value="1"/>
</dbReference>
<evidence type="ECO:0000256" key="4">
    <source>
        <dbReference type="ARBA" id="ARBA00022989"/>
    </source>
</evidence>
<reference evidence="9" key="1">
    <citation type="journal article" date="2024" name="IScience">
        <title>Strigolactones Initiate the Formation of Haustorium-like Structures in Castilleja.</title>
        <authorList>
            <person name="Buerger M."/>
            <person name="Peterson D."/>
            <person name="Chory J."/>
        </authorList>
    </citation>
    <scope>NUCLEOTIDE SEQUENCE [LARGE SCALE GENOMIC DNA]</scope>
</reference>
<evidence type="ECO:0000256" key="6">
    <source>
        <dbReference type="SAM" id="MobiDB-lite"/>
    </source>
</evidence>
<dbReference type="PANTHER" id="PTHR31113:SF3">
    <property type="entry name" value="UPF0496 PROTEIN 1"/>
    <property type="match status" value="1"/>
</dbReference>
<protein>
    <submittedName>
        <fullName evidence="8">Uncharacterized protein</fullName>
    </submittedName>
</protein>
<keyword evidence="4 7" id="KW-1133">Transmembrane helix</keyword>
<evidence type="ECO:0000256" key="5">
    <source>
        <dbReference type="ARBA" id="ARBA00023136"/>
    </source>
</evidence>
<evidence type="ECO:0000256" key="2">
    <source>
        <dbReference type="ARBA" id="ARBA00009074"/>
    </source>
</evidence>
<evidence type="ECO:0000256" key="3">
    <source>
        <dbReference type="ARBA" id="ARBA00022692"/>
    </source>
</evidence>
<comment type="subcellular location">
    <subcellularLocation>
        <location evidence="1">Membrane</location>
    </subcellularLocation>
</comment>
<feature type="compositionally biased region" description="Low complexity" evidence="6">
    <location>
        <begin position="1"/>
        <end position="16"/>
    </location>
</feature>
<name>A0ABD3DD21_9LAMI</name>
<gene>
    <name evidence="8" type="ORF">CASFOL_015211</name>
</gene>
<feature type="compositionally biased region" description="Polar residues" evidence="6">
    <location>
        <begin position="29"/>
        <end position="47"/>
    </location>
</feature>
<feature type="transmembrane region" description="Helical" evidence="7">
    <location>
        <begin position="241"/>
        <end position="262"/>
    </location>
</feature>
<keyword evidence="5 7" id="KW-0472">Membrane</keyword>
<evidence type="ECO:0000313" key="8">
    <source>
        <dbReference type="EMBL" id="KAL3640243.1"/>
    </source>
</evidence>
<feature type="transmembrane region" description="Helical" evidence="7">
    <location>
        <begin position="268"/>
        <end position="287"/>
    </location>
</feature>
<evidence type="ECO:0000256" key="7">
    <source>
        <dbReference type="SAM" id="Phobius"/>
    </source>
</evidence>
<dbReference type="AlphaFoldDB" id="A0ABD3DD21"/>
<dbReference type="Proteomes" id="UP001632038">
    <property type="component" value="Unassembled WGS sequence"/>
</dbReference>
<comment type="similarity">
    <text evidence="2">Belongs to the UPF0496 family.</text>
</comment>